<protein>
    <submittedName>
        <fullName evidence="3">Cathepsin L 1</fullName>
    </submittedName>
</protein>
<name>A0A0K8VMG6_BACLA</name>
<dbReference type="Pfam" id="PF00112">
    <property type="entry name" value="Peptidase_C1"/>
    <property type="match status" value="1"/>
</dbReference>
<sequence>MDSAFQYVHEHGLNTESAYPYTARDGVCNAQSGSYRISGFADTPGCDNLANTLNSRPVSVAVDASNWSPYRGGVFSNCAGAVNHGVLLVAATSSYWTIKNSWGTAWGESGFIRLARGNTCAVCNYPSYPWV</sequence>
<evidence type="ECO:0000256" key="1">
    <source>
        <dbReference type="ARBA" id="ARBA00008455"/>
    </source>
</evidence>
<dbReference type="InterPro" id="IPR039417">
    <property type="entry name" value="Peptidase_C1A_papain-like"/>
</dbReference>
<evidence type="ECO:0000259" key="2">
    <source>
        <dbReference type="SMART" id="SM00645"/>
    </source>
</evidence>
<dbReference type="InterPro" id="IPR000668">
    <property type="entry name" value="Peptidase_C1A_C"/>
</dbReference>
<dbReference type="SMART" id="SM00645">
    <property type="entry name" value="Pept_C1"/>
    <property type="match status" value="1"/>
</dbReference>
<dbReference type="OrthoDB" id="10253408at2759"/>
<dbReference type="InterPro" id="IPR025661">
    <property type="entry name" value="Pept_asp_AS"/>
</dbReference>
<evidence type="ECO:0000313" key="3">
    <source>
        <dbReference type="EMBL" id="JAI40082.1"/>
    </source>
</evidence>
<gene>
    <name evidence="3" type="primary">GSPATT00020990001</name>
    <name evidence="3" type="ORF">c0_g1_i1</name>
</gene>
<dbReference type="Gene3D" id="3.90.70.10">
    <property type="entry name" value="Cysteine proteinases"/>
    <property type="match status" value="1"/>
</dbReference>
<dbReference type="SUPFAM" id="SSF54001">
    <property type="entry name" value="Cysteine proteinases"/>
    <property type="match status" value="1"/>
</dbReference>
<dbReference type="EMBL" id="GDHF01012232">
    <property type="protein sequence ID" value="JAI40082.1"/>
    <property type="molecule type" value="Transcribed_RNA"/>
</dbReference>
<reference evidence="3" key="1">
    <citation type="submission" date="2015-06" db="EMBL/GenBank/DDBJ databases">
        <authorList>
            <person name="Hoefler B.C."/>
            <person name="Straight P.D."/>
        </authorList>
    </citation>
    <scope>NUCLEOTIDE SEQUENCE</scope>
</reference>
<dbReference type="AlphaFoldDB" id="A0A0K8VMG6"/>
<dbReference type="InterPro" id="IPR038765">
    <property type="entry name" value="Papain-like_cys_pep_sf"/>
</dbReference>
<proteinExistence type="inferred from homology"/>
<comment type="similarity">
    <text evidence="1">Belongs to the peptidase C1 family.</text>
</comment>
<organism evidence="3">
    <name type="scientific">Bactrocera latifrons</name>
    <name type="common">Malaysian fruit fly</name>
    <name type="synonym">Chaetodacus latifrons</name>
    <dbReference type="NCBI Taxonomy" id="174628"/>
    <lineage>
        <taxon>Eukaryota</taxon>
        <taxon>Metazoa</taxon>
        <taxon>Ecdysozoa</taxon>
        <taxon>Arthropoda</taxon>
        <taxon>Hexapoda</taxon>
        <taxon>Insecta</taxon>
        <taxon>Pterygota</taxon>
        <taxon>Neoptera</taxon>
        <taxon>Endopterygota</taxon>
        <taxon>Diptera</taxon>
        <taxon>Brachycera</taxon>
        <taxon>Muscomorpha</taxon>
        <taxon>Tephritoidea</taxon>
        <taxon>Tephritidae</taxon>
        <taxon>Bactrocera</taxon>
        <taxon>Bactrocera</taxon>
    </lineage>
</organism>
<dbReference type="CDD" id="cd02248">
    <property type="entry name" value="Peptidase_C1A"/>
    <property type="match status" value="1"/>
</dbReference>
<dbReference type="InterPro" id="IPR013128">
    <property type="entry name" value="Peptidase_C1A"/>
</dbReference>
<dbReference type="GO" id="GO:0006508">
    <property type="term" value="P:proteolysis"/>
    <property type="evidence" value="ECO:0007669"/>
    <property type="project" value="InterPro"/>
</dbReference>
<accession>A0A0K8VMG6</accession>
<dbReference type="PANTHER" id="PTHR12411">
    <property type="entry name" value="CYSTEINE PROTEASE FAMILY C1-RELATED"/>
    <property type="match status" value="1"/>
</dbReference>
<dbReference type="PROSITE" id="PS00640">
    <property type="entry name" value="THIOL_PROTEASE_ASN"/>
    <property type="match status" value="1"/>
</dbReference>
<dbReference type="GO" id="GO:0008234">
    <property type="term" value="F:cysteine-type peptidase activity"/>
    <property type="evidence" value="ECO:0007669"/>
    <property type="project" value="InterPro"/>
</dbReference>
<feature type="domain" description="Peptidase C1A papain C-terminal" evidence="2">
    <location>
        <begin position="1"/>
        <end position="130"/>
    </location>
</feature>